<keyword evidence="8" id="KW-0175">Coiled coil</keyword>
<dbReference type="GO" id="GO:0008017">
    <property type="term" value="F:microtubule binding"/>
    <property type="evidence" value="ECO:0007669"/>
    <property type="project" value="InterPro"/>
</dbReference>
<keyword evidence="11" id="KW-1185">Reference proteome</keyword>
<evidence type="ECO:0000313" key="12">
    <source>
        <dbReference type="RefSeq" id="XP_004505473.1"/>
    </source>
</evidence>
<evidence type="ECO:0000313" key="11">
    <source>
        <dbReference type="Proteomes" id="UP000087171"/>
    </source>
</evidence>
<dbReference type="InterPro" id="IPR036961">
    <property type="entry name" value="Kinesin_motor_dom_sf"/>
</dbReference>
<reference evidence="11" key="1">
    <citation type="journal article" date="2013" name="Nat. Biotechnol.">
        <title>Draft genome sequence of chickpea (Cicer arietinum) provides a resource for trait improvement.</title>
        <authorList>
            <person name="Varshney R.K."/>
            <person name="Song C."/>
            <person name="Saxena R.K."/>
            <person name="Azam S."/>
            <person name="Yu S."/>
            <person name="Sharpe A.G."/>
            <person name="Cannon S."/>
            <person name="Baek J."/>
            <person name="Rosen B.D."/>
            <person name="Tar'an B."/>
            <person name="Millan T."/>
            <person name="Zhang X."/>
            <person name="Ramsay L.D."/>
            <person name="Iwata A."/>
            <person name="Wang Y."/>
            <person name="Nelson W."/>
            <person name="Farmer A.D."/>
            <person name="Gaur P.M."/>
            <person name="Soderlund C."/>
            <person name="Penmetsa R.V."/>
            <person name="Xu C."/>
            <person name="Bharti A.K."/>
            <person name="He W."/>
            <person name="Winter P."/>
            <person name="Zhao S."/>
            <person name="Hane J.K."/>
            <person name="Carrasquilla-Garcia N."/>
            <person name="Condie J.A."/>
            <person name="Upadhyaya H.D."/>
            <person name="Luo M.C."/>
            <person name="Thudi M."/>
            <person name="Gowda C.L."/>
            <person name="Singh N.P."/>
            <person name="Lichtenzveig J."/>
            <person name="Gali K.K."/>
            <person name="Rubio J."/>
            <person name="Nadarajan N."/>
            <person name="Dolezel J."/>
            <person name="Bansal K.C."/>
            <person name="Xu X."/>
            <person name="Edwards D."/>
            <person name="Zhang G."/>
            <person name="Kahl G."/>
            <person name="Gil J."/>
            <person name="Singh K.B."/>
            <person name="Datta S.K."/>
            <person name="Jackson S.A."/>
            <person name="Wang J."/>
            <person name="Cook D.R."/>
        </authorList>
    </citation>
    <scope>NUCLEOTIDE SEQUENCE [LARGE SCALE GENOMIC DNA]</scope>
    <source>
        <strain evidence="11">cv. CDC Frontier</strain>
    </source>
</reference>
<dbReference type="PRINTS" id="PR00380">
    <property type="entry name" value="KINESINHEAVY"/>
</dbReference>
<feature type="binding site" evidence="6">
    <location>
        <begin position="515"/>
        <end position="522"/>
    </location>
    <ligand>
        <name>ATP</name>
        <dbReference type="ChEBI" id="CHEBI:30616"/>
    </ligand>
</feature>
<evidence type="ECO:0000256" key="8">
    <source>
        <dbReference type="SAM" id="Coils"/>
    </source>
</evidence>
<keyword evidence="3 6" id="KW-0547">Nucleotide-binding</keyword>
<dbReference type="GO" id="GO:0003777">
    <property type="term" value="F:microtubule motor activity"/>
    <property type="evidence" value="ECO:0007669"/>
    <property type="project" value="InterPro"/>
</dbReference>
<sequence>MVTKNQNRPPLSLSSTSPTPSKFQNFVGDEHLLDKEQLVEAEKMVETPINGRTRQAFKVVNGGHELSPNSAPPSNAGSDYGIIEFTREDVEALLNEKAKKKDRFNYKERCENMVDYIKRLKVCIRWFQDLEINYSLEQEKLKNSLEMTQQKSIEIELLLKIKEDELNSIIVEMRRNCSSLQEKLIKEEAEKSIAVESLVKEREARLDIERSQTIQSANQKISSLNDMYKRLQEYITSLQQYNGKLHTELSSVEDELKRVEKEKANVAENISMLRGQLTLSISSQEEATKQKDALASEVASLRGELQQVRDDRDRQLSQAENLNAEFVQLKESRETSCIELDNLTLKANELEEKCSLKGNQLKALKEQLAAAEKKLQVSDISVYETRTEFEGQQKFVDELQRRLEDAEYKLIEGERLRKKLHNTILELKGNIRVFCRVRPLLADESRSTEGKIFSYPTLMEASGRAIDLTQNGQKHSFTFDKVFIPETSQEEVFVEISQLVQSALDGYKVCIFAYGQTGSGKTYTMMGRPGHPEEKGLIPRSLEQIFQTKQSQQPQGWKYEMQVSMLEIYNETIRDLIPTHRSSSDTTRLENGTPGKQYTIKHDASGNTQVSDLTVVDVQSAKEVAFLLNQAANSRSVGKTQMNEQSSRSHFVFTLRIYGVNESTDQQVQGVLNLIDLAGSERLSKSGSTGDRLKETQAINRSLSSLSDVIFALAKKEDHVPFRNSKLTYLLQPCLGGDSKTLMFVNISPDPSSVSESLCSLRFASRVNACEIGTPRRQTNGRATDSRLSYF</sequence>
<feature type="coiled-coil region" evidence="8">
    <location>
        <begin position="163"/>
        <end position="190"/>
    </location>
</feature>
<feature type="domain" description="Kinesin motor" evidence="10">
    <location>
        <begin position="430"/>
        <end position="770"/>
    </location>
</feature>
<comment type="similarity">
    <text evidence="1">Belongs to the TRAFAC class myosin-kinesin ATPase superfamily. Kinesin family. KIN-14 subfamily.</text>
</comment>
<dbReference type="eggNOG" id="KOG0239">
    <property type="taxonomic scope" value="Eukaryota"/>
</dbReference>
<evidence type="ECO:0000259" key="10">
    <source>
        <dbReference type="PROSITE" id="PS50067"/>
    </source>
</evidence>
<keyword evidence="5 6" id="KW-0505">Motor protein</keyword>
<name>A0A1S2YIX6_CICAR</name>
<dbReference type="PROSITE" id="PS50067">
    <property type="entry name" value="KINESIN_MOTOR_2"/>
    <property type="match status" value="1"/>
</dbReference>
<evidence type="ECO:0000256" key="1">
    <source>
        <dbReference type="ARBA" id="ARBA00010899"/>
    </source>
</evidence>
<evidence type="ECO:0000256" key="4">
    <source>
        <dbReference type="ARBA" id="ARBA00022840"/>
    </source>
</evidence>
<protein>
    <recommendedName>
        <fullName evidence="7">Kinesin-like protein</fullName>
    </recommendedName>
</protein>
<dbReference type="AlphaFoldDB" id="A0A1S2YIX6"/>
<evidence type="ECO:0000256" key="6">
    <source>
        <dbReference type="PROSITE-ProRule" id="PRU00283"/>
    </source>
</evidence>
<feature type="region of interest" description="Disordered" evidence="9">
    <location>
        <begin position="581"/>
        <end position="602"/>
    </location>
</feature>
<feature type="compositionally biased region" description="Polar residues" evidence="9">
    <location>
        <begin position="581"/>
        <end position="596"/>
    </location>
</feature>
<dbReference type="STRING" id="3827.A0A1S2YIX6"/>
<feature type="region of interest" description="Disordered" evidence="9">
    <location>
        <begin position="1"/>
        <end position="25"/>
    </location>
</feature>
<keyword evidence="4 6" id="KW-0067">ATP-binding</keyword>
<reference evidence="12" key="2">
    <citation type="submission" date="2025-08" db="UniProtKB">
        <authorList>
            <consortium name="RefSeq"/>
        </authorList>
    </citation>
    <scope>IDENTIFICATION</scope>
    <source>
        <tissue evidence="12">Etiolated seedlings</tissue>
    </source>
</reference>
<evidence type="ECO:0000256" key="9">
    <source>
        <dbReference type="SAM" id="MobiDB-lite"/>
    </source>
</evidence>
<dbReference type="SMART" id="SM00129">
    <property type="entry name" value="KISc"/>
    <property type="match status" value="1"/>
</dbReference>
<feature type="coiled-coil region" evidence="8">
    <location>
        <begin position="214"/>
        <end position="416"/>
    </location>
</feature>
<dbReference type="Proteomes" id="UP000087171">
    <property type="component" value="Chromosome Ca6"/>
</dbReference>
<dbReference type="RefSeq" id="XP_004505473.1">
    <property type="nucleotide sequence ID" value="XM_004505416.3"/>
</dbReference>
<dbReference type="KEGG" id="cam:101502045"/>
<dbReference type="GO" id="GO:0005874">
    <property type="term" value="C:microtubule"/>
    <property type="evidence" value="ECO:0007669"/>
    <property type="project" value="UniProtKB-KW"/>
</dbReference>
<organism evidence="11 12">
    <name type="scientific">Cicer arietinum</name>
    <name type="common">Chickpea</name>
    <name type="synonym">Garbanzo</name>
    <dbReference type="NCBI Taxonomy" id="3827"/>
    <lineage>
        <taxon>Eukaryota</taxon>
        <taxon>Viridiplantae</taxon>
        <taxon>Streptophyta</taxon>
        <taxon>Embryophyta</taxon>
        <taxon>Tracheophyta</taxon>
        <taxon>Spermatophyta</taxon>
        <taxon>Magnoliopsida</taxon>
        <taxon>eudicotyledons</taxon>
        <taxon>Gunneridae</taxon>
        <taxon>Pentapetalae</taxon>
        <taxon>rosids</taxon>
        <taxon>fabids</taxon>
        <taxon>Fabales</taxon>
        <taxon>Fabaceae</taxon>
        <taxon>Papilionoideae</taxon>
        <taxon>50 kb inversion clade</taxon>
        <taxon>NPAAA clade</taxon>
        <taxon>Hologalegina</taxon>
        <taxon>IRL clade</taxon>
        <taxon>Cicereae</taxon>
        <taxon>Cicer</taxon>
    </lineage>
</organism>
<dbReference type="InterPro" id="IPR027640">
    <property type="entry name" value="Kinesin-like_fam"/>
</dbReference>
<dbReference type="PANTHER" id="PTHR47972:SF46">
    <property type="entry name" value="KINESIN-LIKE PROTEIN"/>
    <property type="match status" value="1"/>
</dbReference>
<dbReference type="Gene3D" id="3.40.850.10">
    <property type="entry name" value="Kinesin motor domain"/>
    <property type="match status" value="1"/>
</dbReference>
<dbReference type="GeneID" id="101502045"/>
<accession>A0A1S2YIX6</accession>
<feature type="compositionally biased region" description="Low complexity" evidence="9">
    <location>
        <begin position="9"/>
        <end position="21"/>
    </location>
</feature>
<evidence type="ECO:0000256" key="7">
    <source>
        <dbReference type="RuleBase" id="RU000394"/>
    </source>
</evidence>
<evidence type="ECO:0000256" key="3">
    <source>
        <dbReference type="ARBA" id="ARBA00022741"/>
    </source>
</evidence>
<dbReference type="CDD" id="cd01366">
    <property type="entry name" value="KISc_C_terminal"/>
    <property type="match status" value="1"/>
</dbReference>
<dbReference type="OrthoDB" id="3176171at2759"/>
<evidence type="ECO:0000256" key="2">
    <source>
        <dbReference type="ARBA" id="ARBA00022701"/>
    </source>
</evidence>
<dbReference type="FunFam" id="3.40.850.10:FF:000048">
    <property type="entry name" value="Kinesin-like protein"/>
    <property type="match status" value="1"/>
</dbReference>
<dbReference type="PANTHER" id="PTHR47972">
    <property type="entry name" value="KINESIN-LIKE PROTEIN KLP-3"/>
    <property type="match status" value="1"/>
</dbReference>
<evidence type="ECO:0000256" key="5">
    <source>
        <dbReference type="ARBA" id="ARBA00023175"/>
    </source>
</evidence>
<dbReference type="InterPro" id="IPR027417">
    <property type="entry name" value="P-loop_NTPase"/>
</dbReference>
<dbReference type="PaxDb" id="3827-XP_004505473.1"/>
<dbReference type="InterPro" id="IPR019821">
    <property type="entry name" value="Kinesin_motor_CS"/>
</dbReference>
<dbReference type="InterPro" id="IPR001752">
    <property type="entry name" value="Kinesin_motor_dom"/>
</dbReference>
<dbReference type="GO" id="GO:0007018">
    <property type="term" value="P:microtubule-based movement"/>
    <property type="evidence" value="ECO:0007669"/>
    <property type="project" value="InterPro"/>
</dbReference>
<dbReference type="GO" id="GO:0005524">
    <property type="term" value="F:ATP binding"/>
    <property type="evidence" value="ECO:0007669"/>
    <property type="project" value="UniProtKB-UniRule"/>
</dbReference>
<dbReference type="PROSITE" id="PS00411">
    <property type="entry name" value="KINESIN_MOTOR_1"/>
    <property type="match status" value="1"/>
</dbReference>
<keyword evidence="2 7" id="KW-0493">Microtubule</keyword>
<proteinExistence type="inferred from homology"/>
<dbReference type="SUPFAM" id="SSF52540">
    <property type="entry name" value="P-loop containing nucleoside triphosphate hydrolases"/>
    <property type="match status" value="1"/>
</dbReference>
<dbReference type="Pfam" id="PF00225">
    <property type="entry name" value="Kinesin"/>
    <property type="match status" value="1"/>
</dbReference>
<gene>
    <name evidence="12" type="primary">LOC101502045</name>
</gene>